<evidence type="ECO:0000313" key="7">
    <source>
        <dbReference type="Proteomes" id="UP000694890"/>
    </source>
</evidence>
<feature type="compositionally biased region" description="Basic and acidic residues" evidence="5">
    <location>
        <begin position="231"/>
        <end position="247"/>
    </location>
</feature>
<accession>A0AAJ8BAU8</accession>
<dbReference type="PANTHER" id="PTHR10417">
    <property type="entry name" value="GLUCOCORTICOID MODULATORY ELEMENT-BINDING PROTEIN"/>
    <property type="match status" value="1"/>
</dbReference>
<feature type="region of interest" description="Disordered" evidence="5">
    <location>
        <begin position="1"/>
        <end position="91"/>
    </location>
</feature>
<dbReference type="GO" id="GO:0006357">
    <property type="term" value="P:regulation of transcription by RNA polymerase II"/>
    <property type="evidence" value="ECO:0007669"/>
    <property type="project" value="TreeGrafter"/>
</dbReference>
<evidence type="ECO:0000256" key="4">
    <source>
        <dbReference type="SAM" id="Coils"/>
    </source>
</evidence>
<feature type="compositionally biased region" description="Acidic residues" evidence="5">
    <location>
        <begin position="188"/>
        <end position="199"/>
    </location>
</feature>
<feature type="region of interest" description="Disordered" evidence="5">
    <location>
        <begin position="157"/>
        <end position="260"/>
    </location>
</feature>
<evidence type="ECO:0000256" key="2">
    <source>
        <dbReference type="ARBA" id="ARBA00023163"/>
    </source>
</evidence>
<dbReference type="GeneID" id="108877626"/>
<evidence type="ECO:0000256" key="1">
    <source>
        <dbReference type="ARBA" id="ARBA00023015"/>
    </source>
</evidence>
<feature type="compositionally biased region" description="Polar residues" evidence="5">
    <location>
        <begin position="69"/>
        <end position="82"/>
    </location>
</feature>
<gene>
    <name evidence="8" type="primary">LOC108877626</name>
</gene>
<dbReference type="InterPro" id="IPR010919">
    <property type="entry name" value="SAND-like_dom_sf"/>
</dbReference>
<evidence type="ECO:0000259" key="6">
    <source>
        <dbReference type="PROSITE" id="PS50864"/>
    </source>
</evidence>
<dbReference type="GO" id="GO:0005634">
    <property type="term" value="C:nucleus"/>
    <property type="evidence" value="ECO:0007669"/>
    <property type="project" value="TreeGrafter"/>
</dbReference>
<dbReference type="Gene3D" id="3.10.390.10">
    <property type="entry name" value="SAND domain-like"/>
    <property type="match status" value="1"/>
</dbReference>
<evidence type="ECO:0000313" key="8">
    <source>
        <dbReference type="RefSeq" id="XP_050929628.1"/>
    </source>
</evidence>
<keyword evidence="1" id="KW-0805">Transcription regulation</keyword>
<dbReference type="PANTHER" id="PTHR10417:SF9">
    <property type="entry name" value="SP140 NUCLEAR BODY PROTEIN"/>
    <property type="match status" value="1"/>
</dbReference>
<dbReference type="RefSeq" id="XP_050929628.1">
    <property type="nucleotide sequence ID" value="XM_051073671.1"/>
</dbReference>
<keyword evidence="3" id="KW-0539">Nucleus</keyword>
<evidence type="ECO:0000256" key="5">
    <source>
        <dbReference type="SAM" id="MobiDB-lite"/>
    </source>
</evidence>
<dbReference type="GO" id="GO:0046872">
    <property type="term" value="F:metal ion binding"/>
    <property type="evidence" value="ECO:0007669"/>
    <property type="project" value="UniProtKB-KW"/>
</dbReference>
<keyword evidence="4" id="KW-0175">Coiled coil</keyword>
<dbReference type="GO" id="GO:0000978">
    <property type="term" value="F:RNA polymerase II cis-regulatory region sequence-specific DNA binding"/>
    <property type="evidence" value="ECO:0007669"/>
    <property type="project" value="TreeGrafter"/>
</dbReference>
<dbReference type="Proteomes" id="UP000694890">
    <property type="component" value="Linkage group LG11"/>
</dbReference>
<dbReference type="InterPro" id="IPR000770">
    <property type="entry name" value="SAND_dom"/>
</dbReference>
<proteinExistence type="predicted"/>
<protein>
    <submittedName>
        <fullName evidence="8">Uncharacterized protein LOC108877626 isoform X1</fullName>
    </submittedName>
</protein>
<keyword evidence="2" id="KW-0804">Transcription</keyword>
<feature type="domain" description="SAND" evidence="6">
    <location>
        <begin position="74"/>
        <end position="154"/>
    </location>
</feature>
<feature type="coiled-coil region" evidence="4">
    <location>
        <begin position="390"/>
        <end position="448"/>
    </location>
</feature>
<dbReference type="KEGG" id="lcf:108877626"/>
<feature type="region of interest" description="Disordered" evidence="5">
    <location>
        <begin position="110"/>
        <end position="130"/>
    </location>
</feature>
<evidence type="ECO:0000256" key="3">
    <source>
        <dbReference type="ARBA" id="ARBA00023242"/>
    </source>
</evidence>
<organism evidence="7 8">
    <name type="scientific">Lates calcarifer</name>
    <name type="common">Barramundi</name>
    <name type="synonym">Holocentrus calcarifer</name>
    <dbReference type="NCBI Taxonomy" id="8187"/>
    <lineage>
        <taxon>Eukaryota</taxon>
        <taxon>Metazoa</taxon>
        <taxon>Chordata</taxon>
        <taxon>Craniata</taxon>
        <taxon>Vertebrata</taxon>
        <taxon>Euteleostomi</taxon>
        <taxon>Actinopterygii</taxon>
        <taxon>Neopterygii</taxon>
        <taxon>Teleostei</taxon>
        <taxon>Neoteleostei</taxon>
        <taxon>Acanthomorphata</taxon>
        <taxon>Carangaria</taxon>
        <taxon>Carangaria incertae sedis</taxon>
        <taxon>Centropomidae</taxon>
        <taxon>Lates</taxon>
    </lineage>
</organism>
<sequence length="780" mass="87722">MKQKRIRLRPISDEEEEGEEGEEKEDGDRRNSLRKSKKIKYIDDYDDEDEKEEEEEEEEDEDQEGNEQPGPSTQNTYDQMAQENRLPVTCGDKKGFLDVEKLSRGEQCILSNGSWLSPPDFEEFGGKGSSKKWKASIFHEDKPLQDLFDKGILTTKGFKRRRSETLKPKKILSSDESESRSEASEIQSAEETEEDDVKDDDWHPGSEELEREEGEEERVGAENGGEVVDSGDDKSKEEEDKMEKGEMEAEDMPAVTDNDNDNNDFEDRGTNLIISASVINALKTVKIVIPRLQEAKTDRQFSCSEHPKEVQLTTKVKAIRIRYRQALDSGRKSGHGRVVLLYFELLKSIWGVSPPRNVMSLGVGTSDVVEAVEPVAGLPDTGSLSMPSGERVAEDAAEMAENQKQRLSATVSGYRRERLRRKLPLDSVAQDLQLKRRLLQRLDATENEFVQKMGHWSSLMDRLNSNIELLVQHIVGADGWCKSLVEDAQSEEERQRNGSPGGPFITAVIHTDPPQESGVPLINGGIKEENGEEFMYSDGRTDGQREIKAETGNSSRPLSAPAASSPDIKLDIVSKTKDNESVSSHNANLSISPVLLLPVTDTSFAGDMIADWEKEDFESKHCGKKKEWKREEHLDTSSCEVSVQSIATVNFRDIISNRATTQQGIKEERIEAMSPSTEPQIVLGDCQYDNPGHTDATTLGHDATQLQAMKLEMRDSQTTQVSDSIHSSVMEEGPSSRLSANINLDTMDLDQLKREKIKMQLKVLKLQEEYYTRKLEEFKK</sequence>
<dbReference type="PROSITE" id="PS50864">
    <property type="entry name" value="SAND"/>
    <property type="match status" value="1"/>
</dbReference>
<feature type="compositionally biased region" description="Acidic residues" evidence="5">
    <location>
        <begin position="44"/>
        <end position="65"/>
    </location>
</feature>
<dbReference type="Pfam" id="PF01342">
    <property type="entry name" value="SAND"/>
    <property type="match status" value="1"/>
</dbReference>
<dbReference type="SUPFAM" id="SSF63763">
    <property type="entry name" value="SAND domain-like"/>
    <property type="match status" value="1"/>
</dbReference>
<reference evidence="8" key="1">
    <citation type="submission" date="2025-08" db="UniProtKB">
        <authorList>
            <consortium name="RefSeq"/>
        </authorList>
    </citation>
    <scope>IDENTIFICATION</scope>
    <source>
        <tissue evidence="8">Brain</tissue>
    </source>
</reference>
<name>A0AAJ8BAU8_LATCA</name>
<dbReference type="AlphaFoldDB" id="A0AAJ8BAU8"/>
<dbReference type="SMART" id="SM00258">
    <property type="entry name" value="SAND"/>
    <property type="match status" value="1"/>
</dbReference>
<feature type="compositionally biased region" description="Acidic residues" evidence="5">
    <location>
        <begin position="13"/>
        <end position="25"/>
    </location>
</feature>